<sequence length="75" mass="8501">MAAAIRQRFGGLCKRIASTSTAYISNYLQYQGSQCNCSQPNRNLKPWFNQRILNIYPNDGVGVRTPNTSLIHLIR</sequence>
<dbReference type="AlphaFoldDB" id="A0A072U1W9"/>
<keyword evidence="3" id="KW-1185">Reference proteome</keyword>
<gene>
    <name evidence="1" type="ordered locus">MTR_7g078705</name>
</gene>
<evidence type="ECO:0000313" key="3">
    <source>
        <dbReference type="Proteomes" id="UP000002051"/>
    </source>
</evidence>
<protein>
    <submittedName>
        <fullName evidence="1 2">Uncharacterized protein</fullName>
    </submittedName>
</protein>
<reference evidence="1 3" key="2">
    <citation type="journal article" date="2014" name="BMC Genomics">
        <title>An improved genome release (version Mt4.0) for the model legume Medicago truncatula.</title>
        <authorList>
            <person name="Tang H."/>
            <person name="Krishnakumar V."/>
            <person name="Bidwell S."/>
            <person name="Rosen B."/>
            <person name="Chan A."/>
            <person name="Zhou S."/>
            <person name="Gentzbittel L."/>
            <person name="Childs K.L."/>
            <person name="Yandell M."/>
            <person name="Gundlach H."/>
            <person name="Mayer K.F."/>
            <person name="Schwartz D.C."/>
            <person name="Town C.D."/>
        </authorList>
    </citation>
    <scope>GENOME REANNOTATION</scope>
    <source>
        <strain evidence="1">A17</strain>
        <strain evidence="2 3">cv. Jemalong A17</strain>
    </source>
</reference>
<dbReference type="Proteomes" id="UP000002051">
    <property type="component" value="Unassembled WGS sequence"/>
</dbReference>
<reference evidence="1 3" key="1">
    <citation type="journal article" date="2011" name="Nature">
        <title>The Medicago genome provides insight into the evolution of rhizobial symbioses.</title>
        <authorList>
            <person name="Young N.D."/>
            <person name="Debelle F."/>
            <person name="Oldroyd G.E."/>
            <person name="Geurts R."/>
            <person name="Cannon S.B."/>
            <person name="Udvardi M.K."/>
            <person name="Benedito V.A."/>
            <person name="Mayer K.F."/>
            <person name="Gouzy J."/>
            <person name="Schoof H."/>
            <person name="Van de Peer Y."/>
            <person name="Proost S."/>
            <person name="Cook D.R."/>
            <person name="Meyers B.C."/>
            <person name="Spannagl M."/>
            <person name="Cheung F."/>
            <person name="De Mita S."/>
            <person name="Krishnakumar V."/>
            <person name="Gundlach H."/>
            <person name="Zhou S."/>
            <person name="Mudge J."/>
            <person name="Bharti A.K."/>
            <person name="Murray J.D."/>
            <person name="Naoumkina M.A."/>
            <person name="Rosen B."/>
            <person name="Silverstein K.A."/>
            <person name="Tang H."/>
            <person name="Rombauts S."/>
            <person name="Zhao P.X."/>
            <person name="Zhou P."/>
            <person name="Barbe V."/>
            <person name="Bardou P."/>
            <person name="Bechner M."/>
            <person name="Bellec A."/>
            <person name="Berger A."/>
            <person name="Berges H."/>
            <person name="Bidwell S."/>
            <person name="Bisseling T."/>
            <person name="Choisne N."/>
            <person name="Couloux A."/>
            <person name="Denny R."/>
            <person name="Deshpande S."/>
            <person name="Dai X."/>
            <person name="Doyle J.J."/>
            <person name="Dudez A.M."/>
            <person name="Farmer A.D."/>
            <person name="Fouteau S."/>
            <person name="Franken C."/>
            <person name="Gibelin C."/>
            <person name="Gish J."/>
            <person name="Goldstein S."/>
            <person name="Gonzalez A.J."/>
            <person name="Green P.J."/>
            <person name="Hallab A."/>
            <person name="Hartog M."/>
            <person name="Hua A."/>
            <person name="Humphray S.J."/>
            <person name="Jeong D.H."/>
            <person name="Jing Y."/>
            <person name="Jocker A."/>
            <person name="Kenton S.M."/>
            <person name="Kim D.J."/>
            <person name="Klee K."/>
            <person name="Lai H."/>
            <person name="Lang C."/>
            <person name="Lin S."/>
            <person name="Macmil S.L."/>
            <person name="Magdelenat G."/>
            <person name="Matthews L."/>
            <person name="McCorrison J."/>
            <person name="Monaghan E.L."/>
            <person name="Mun J.H."/>
            <person name="Najar F.Z."/>
            <person name="Nicholson C."/>
            <person name="Noirot C."/>
            <person name="O'Bleness M."/>
            <person name="Paule C.R."/>
            <person name="Poulain J."/>
            <person name="Prion F."/>
            <person name="Qin B."/>
            <person name="Qu C."/>
            <person name="Retzel E.F."/>
            <person name="Riddle C."/>
            <person name="Sallet E."/>
            <person name="Samain S."/>
            <person name="Samson N."/>
            <person name="Sanders I."/>
            <person name="Saurat O."/>
            <person name="Scarpelli C."/>
            <person name="Schiex T."/>
            <person name="Segurens B."/>
            <person name="Severin A.J."/>
            <person name="Sherrier D.J."/>
            <person name="Shi R."/>
            <person name="Sims S."/>
            <person name="Singer S.R."/>
            <person name="Sinharoy S."/>
            <person name="Sterck L."/>
            <person name="Viollet A."/>
            <person name="Wang B.B."/>
            <person name="Wang K."/>
            <person name="Wang M."/>
            <person name="Wang X."/>
            <person name="Warfsmann J."/>
            <person name="Weissenbach J."/>
            <person name="White D.D."/>
            <person name="White J.D."/>
            <person name="Wiley G.B."/>
            <person name="Wincker P."/>
            <person name="Xing Y."/>
            <person name="Yang L."/>
            <person name="Yao Z."/>
            <person name="Ying F."/>
            <person name="Zhai J."/>
            <person name="Zhou L."/>
            <person name="Zuber A."/>
            <person name="Denarie J."/>
            <person name="Dixon R.A."/>
            <person name="May G.D."/>
            <person name="Schwartz D.C."/>
            <person name="Rogers J."/>
            <person name="Quetier F."/>
            <person name="Town C.D."/>
            <person name="Roe B.A."/>
        </authorList>
    </citation>
    <scope>NUCLEOTIDE SEQUENCE [LARGE SCALE GENOMIC DNA]</scope>
    <source>
        <strain evidence="1">A17</strain>
        <strain evidence="2 3">cv. Jemalong A17</strain>
    </source>
</reference>
<organism evidence="1 3">
    <name type="scientific">Medicago truncatula</name>
    <name type="common">Barrel medic</name>
    <name type="synonym">Medicago tribuloides</name>
    <dbReference type="NCBI Taxonomy" id="3880"/>
    <lineage>
        <taxon>Eukaryota</taxon>
        <taxon>Viridiplantae</taxon>
        <taxon>Streptophyta</taxon>
        <taxon>Embryophyta</taxon>
        <taxon>Tracheophyta</taxon>
        <taxon>Spermatophyta</taxon>
        <taxon>Magnoliopsida</taxon>
        <taxon>eudicotyledons</taxon>
        <taxon>Gunneridae</taxon>
        <taxon>Pentapetalae</taxon>
        <taxon>rosids</taxon>
        <taxon>fabids</taxon>
        <taxon>Fabales</taxon>
        <taxon>Fabaceae</taxon>
        <taxon>Papilionoideae</taxon>
        <taxon>50 kb inversion clade</taxon>
        <taxon>NPAAA clade</taxon>
        <taxon>Hologalegina</taxon>
        <taxon>IRL clade</taxon>
        <taxon>Trifolieae</taxon>
        <taxon>Medicago</taxon>
    </lineage>
</organism>
<accession>A0A072U1W9</accession>
<dbReference type="HOGENOM" id="CLU_2674877_0_0_1"/>
<reference evidence="2" key="3">
    <citation type="submission" date="2015-04" db="UniProtKB">
        <authorList>
            <consortium name="EnsemblPlants"/>
        </authorList>
    </citation>
    <scope>IDENTIFICATION</scope>
    <source>
        <strain evidence="2">cv. Jemalong A17</strain>
    </source>
</reference>
<proteinExistence type="predicted"/>
<dbReference type="EMBL" id="CM001223">
    <property type="protein sequence ID" value="KEH23376.1"/>
    <property type="molecule type" value="Genomic_DNA"/>
</dbReference>
<evidence type="ECO:0000313" key="1">
    <source>
        <dbReference type="EMBL" id="KEH23376.1"/>
    </source>
</evidence>
<name>A0A072U1W9_MEDTR</name>
<dbReference type="EnsemblPlants" id="KEH23376">
    <property type="protein sequence ID" value="KEH23376"/>
    <property type="gene ID" value="MTR_7g078705"/>
</dbReference>
<evidence type="ECO:0000313" key="2">
    <source>
        <dbReference type="EnsemblPlants" id="KEH23376"/>
    </source>
</evidence>